<dbReference type="EMBL" id="JABSTV010001250">
    <property type="protein sequence ID" value="KAH7957128.1"/>
    <property type="molecule type" value="Genomic_DNA"/>
</dbReference>
<evidence type="ECO:0000256" key="3">
    <source>
        <dbReference type="ARBA" id="ARBA00022832"/>
    </source>
</evidence>
<evidence type="ECO:0000256" key="6">
    <source>
        <dbReference type="ARBA" id="ARBA00023098"/>
    </source>
</evidence>
<dbReference type="SUPFAM" id="SSF52151">
    <property type="entry name" value="FabD/lysophospholipase-like"/>
    <property type="match status" value="1"/>
</dbReference>
<dbReference type="PANTHER" id="PTHR43775">
    <property type="entry name" value="FATTY ACID SYNTHASE"/>
    <property type="match status" value="1"/>
</dbReference>
<keyword evidence="5" id="KW-0560">Oxidoreductase</keyword>
<dbReference type="GO" id="GO:0016491">
    <property type="term" value="F:oxidoreductase activity"/>
    <property type="evidence" value="ECO:0007669"/>
    <property type="project" value="UniProtKB-KW"/>
</dbReference>
<evidence type="ECO:0000256" key="5">
    <source>
        <dbReference type="ARBA" id="ARBA00023002"/>
    </source>
</evidence>
<dbReference type="PANTHER" id="PTHR43775:SF7">
    <property type="entry name" value="FATTY ACID SYNTHASE"/>
    <property type="match status" value="1"/>
</dbReference>
<accession>A0A9D4SYQ1</accession>
<dbReference type="Proteomes" id="UP000821837">
    <property type="component" value="Unassembled WGS sequence"/>
</dbReference>
<sequence>METGIIAGNLHFNQPNPDIPSLHDGTIEIVGKATPFPGGPVGVNSFGFGGTNAHAILEQVPGPHVNDIVRDKAELPRLVLLVGRNKDSLQRSHEILKEVGMDLIDALISKNDDGGVGPLYGCIAAVQVALVDVLRAMGIRPDGMVGHSLGEVGCAYADGCLTAQQTVLCAYWRGRCVDTGNLPPGAMAAVGLTWEEATKRCPDGVQPACHNAEDSVTVSGAVDAVAKWVEELRAEGVIVREVNSAGVAFHSKYMESIRPAFVEAMQKIITEPKRRSKRWLSSSLPPHRWQDPLAERFTPEYHVNNIVSPVLFFEALQHVPKDAILIEVAPHCLLQSVLRRSVGTDAACLGLMKRDADNVDFFLNSLGQLHLLGVKFDPSLLYPPVPLPVPRGTPNIGHLVSWDHSQQWTVVKWNDFPTSDKTGSSYVMQTGTSAKRLQISPWSS</sequence>
<protein>
    <recommendedName>
        <fullName evidence="9">Malonyl-CoA:ACP transacylase (MAT) domain-containing protein</fullName>
    </recommendedName>
</protein>
<feature type="domain" description="Malonyl-CoA:ACP transacylase (MAT)" evidence="9">
    <location>
        <begin position="51"/>
        <end position="356"/>
    </location>
</feature>
<dbReference type="InterPro" id="IPR001227">
    <property type="entry name" value="Ac_transferase_dom_sf"/>
</dbReference>
<organism evidence="10 11">
    <name type="scientific">Rhipicephalus sanguineus</name>
    <name type="common">Brown dog tick</name>
    <name type="synonym">Ixodes sanguineus</name>
    <dbReference type="NCBI Taxonomy" id="34632"/>
    <lineage>
        <taxon>Eukaryota</taxon>
        <taxon>Metazoa</taxon>
        <taxon>Ecdysozoa</taxon>
        <taxon>Arthropoda</taxon>
        <taxon>Chelicerata</taxon>
        <taxon>Arachnida</taxon>
        <taxon>Acari</taxon>
        <taxon>Parasitiformes</taxon>
        <taxon>Ixodida</taxon>
        <taxon>Ixodoidea</taxon>
        <taxon>Ixodidae</taxon>
        <taxon>Rhipicephalinae</taxon>
        <taxon>Rhipicephalus</taxon>
        <taxon>Rhipicephalus</taxon>
    </lineage>
</organism>
<evidence type="ECO:0000256" key="2">
    <source>
        <dbReference type="ARBA" id="ARBA00022516"/>
    </source>
</evidence>
<dbReference type="Pfam" id="PF00698">
    <property type="entry name" value="Acyl_transf_1"/>
    <property type="match status" value="1"/>
</dbReference>
<dbReference type="InterPro" id="IPR016039">
    <property type="entry name" value="Thiolase-like"/>
</dbReference>
<comment type="caution">
    <text evidence="10">The sequence shown here is derived from an EMBL/GenBank/DDBJ whole genome shotgun (WGS) entry which is preliminary data.</text>
</comment>
<dbReference type="GO" id="GO:0004312">
    <property type="term" value="F:fatty acid synthase activity"/>
    <property type="evidence" value="ECO:0007669"/>
    <property type="project" value="TreeGrafter"/>
</dbReference>
<keyword evidence="11" id="KW-1185">Reference proteome</keyword>
<keyword evidence="8" id="KW-0511">Multifunctional enzyme</keyword>
<reference evidence="10" key="2">
    <citation type="submission" date="2021-09" db="EMBL/GenBank/DDBJ databases">
        <authorList>
            <person name="Jia N."/>
            <person name="Wang J."/>
            <person name="Shi W."/>
            <person name="Du L."/>
            <person name="Sun Y."/>
            <person name="Zhan W."/>
            <person name="Jiang J."/>
            <person name="Wang Q."/>
            <person name="Zhang B."/>
            <person name="Ji P."/>
            <person name="Sakyi L.B."/>
            <person name="Cui X."/>
            <person name="Yuan T."/>
            <person name="Jiang B."/>
            <person name="Yang W."/>
            <person name="Lam T.T.-Y."/>
            <person name="Chang Q."/>
            <person name="Ding S."/>
            <person name="Wang X."/>
            <person name="Zhu J."/>
            <person name="Ruan X."/>
            <person name="Zhao L."/>
            <person name="Wei J."/>
            <person name="Que T."/>
            <person name="Du C."/>
            <person name="Cheng J."/>
            <person name="Dai P."/>
            <person name="Han X."/>
            <person name="Huang E."/>
            <person name="Gao Y."/>
            <person name="Liu J."/>
            <person name="Shao H."/>
            <person name="Ye R."/>
            <person name="Li L."/>
            <person name="Wei W."/>
            <person name="Wang X."/>
            <person name="Wang C."/>
            <person name="Huo Q."/>
            <person name="Li W."/>
            <person name="Guo W."/>
            <person name="Chen H."/>
            <person name="Chen S."/>
            <person name="Zhou L."/>
            <person name="Zhou L."/>
            <person name="Ni X."/>
            <person name="Tian J."/>
            <person name="Zhou Y."/>
            <person name="Sheng Y."/>
            <person name="Liu T."/>
            <person name="Pan Y."/>
            <person name="Xia L."/>
            <person name="Li J."/>
            <person name="Zhao F."/>
            <person name="Cao W."/>
        </authorList>
    </citation>
    <scope>NUCLEOTIDE SEQUENCE</scope>
    <source>
        <strain evidence="10">Rsan-2018</strain>
        <tissue evidence="10">Larvae</tissue>
    </source>
</reference>
<dbReference type="Gene3D" id="3.40.366.10">
    <property type="entry name" value="Malonyl-Coenzyme A Acyl Carrier Protein, domain 2"/>
    <property type="match status" value="1"/>
</dbReference>
<dbReference type="InterPro" id="IPR016036">
    <property type="entry name" value="Malonyl_transacylase_ACP-bd"/>
</dbReference>
<dbReference type="GO" id="GO:0006633">
    <property type="term" value="P:fatty acid biosynthetic process"/>
    <property type="evidence" value="ECO:0007669"/>
    <property type="project" value="UniProtKB-KW"/>
</dbReference>
<name>A0A9D4SYQ1_RHISA</name>
<dbReference type="InterPro" id="IPR050091">
    <property type="entry name" value="PKS_NRPS_Biosynth_Enz"/>
</dbReference>
<keyword evidence="7" id="KW-0275">Fatty acid biosynthesis</keyword>
<dbReference type="Gene3D" id="3.40.47.10">
    <property type="match status" value="1"/>
</dbReference>
<evidence type="ECO:0000259" key="9">
    <source>
        <dbReference type="SMART" id="SM00827"/>
    </source>
</evidence>
<evidence type="ECO:0000313" key="10">
    <source>
        <dbReference type="EMBL" id="KAH7957128.1"/>
    </source>
</evidence>
<reference evidence="10" key="1">
    <citation type="journal article" date="2020" name="Cell">
        <title>Large-Scale Comparative Analyses of Tick Genomes Elucidate Their Genetic Diversity and Vector Capacities.</title>
        <authorList>
            <consortium name="Tick Genome and Microbiome Consortium (TIGMIC)"/>
            <person name="Jia N."/>
            <person name="Wang J."/>
            <person name="Shi W."/>
            <person name="Du L."/>
            <person name="Sun Y."/>
            <person name="Zhan W."/>
            <person name="Jiang J.F."/>
            <person name="Wang Q."/>
            <person name="Zhang B."/>
            <person name="Ji P."/>
            <person name="Bell-Sakyi L."/>
            <person name="Cui X.M."/>
            <person name="Yuan T.T."/>
            <person name="Jiang B.G."/>
            <person name="Yang W.F."/>
            <person name="Lam T.T."/>
            <person name="Chang Q.C."/>
            <person name="Ding S.J."/>
            <person name="Wang X.J."/>
            <person name="Zhu J.G."/>
            <person name="Ruan X.D."/>
            <person name="Zhao L."/>
            <person name="Wei J.T."/>
            <person name="Ye R.Z."/>
            <person name="Que T.C."/>
            <person name="Du C.H."/>
            <person name="Zhou Y.H."/>
            <person name="Cheng J.X."/>
            <person name="Dai P.F."/>
            <person name="Guo W.B."/>
            <person name="Han X.H."/>
            <person name="Huang E.J."/>
            <person name="Li L.F."/>
            <person name="Wei W."/>
            <person name="Gao Y.C."/>
            <person name="Liu J.Z."/>
            <person name="Shao H.Z."/>
            <person name="Wang X."/>
            <person name="Wang C.C."/>
            <person name="Yang T.C."/>
            <person name="Huo Q.B."/>
            <person name="Li W."/>
            <person name="Chen H.Y."/>
            <person name="Chen S.E."/>
            <person name="Zhou L.G."/>
            <person name="Ni X.B."/>
            <person name="Tian J.H."/>
            <person name="Sheng Y."/>
            <person name="Liu T."/>
            <person name="Pan Y.S."/>
            <person name="Xia L.Y."/>
            <person name="Li J."/>
            <person name="Zhao F."/>
            <person name="Cao W.C."/>
        </authorList>
    </citation>
    <scope>NUCLEOTIDE SEQUENCE</scope>
    <source>
        <strain evidence="10">Rsan-2018</strain>
    </source>
</reference>
<dbReference type="SUPFAM" id="SSF55048">
    <property type="entry name" value="Probable ACP-binding domain of malonyl-CoA ACP transacylase"/>
    <property type="match status" value="1"/>
</dbReference>
<evidence type="ECO:0000256" key="8">
    <source>
        <dbReference type="ARBA" id="ARBA00023268"/>
    </source>
</evidence>
<keyword evidence="1" id="KW-0596">Phosphopantetheine</keyword>
<evidence type="ECO:0000256" key="4">
    <source>
        <dbReference type="ARBA" id="ARBA00022857"/>
    </source>
</evidence>
<dbReference type="InterPro" id="IPR014043">
    <property type="entry name" value="Acyl_transferase_dom"/>
</dbReference>
<dbReference type="AlphaFoldDB" id="A0A9D4SYQ1"/>
<dbReference type="Gene3D" id="3.30.70.3290">
    <property type="match status" value="1"/>
</dbReference>
<dbReference type="SUPFAM" id="SSF53901">
    <property type="entry name" value="Thiolase-like"/>
    <property type="match status" value="1"/>
</dbReference>
<dbReference type="VEuPathDB" id="VectorBase:RSAN_028508"/>
<keyword evidence="4" id="KW-0521">NADP</keyword>
<evidence type="ECO:0000256" key="1">
    <source>
        <dbReference type="ARBA" id="ARBA00022450"/>
    </source>
</evidence>
<proteinExistence type="predicted"/>
<evidence type="ECO:0000256" key="7">
    <source>
        <dbReference type="ARBA" id="ARBA00023160"/>
    </source>
</evidence>
<dbReference type="InterPro" id="IPR016035">
    <property type="entry name" value="Acyl_Trfase/lysoPLipase"/>
</dbReference>
<evidence type="ECO:0000313" key="11">
    <source>
        <dbReference type="Proteomes" id="UP000821837"/>
    </source>
</evidence>
<keyword evidence="2" id="KW-0444">Lipid biosynthesis</keyword>
<gene>
    <name evidence="10" type="ORF">HPB52_015592</name>
</gene>
<dbReference type="SMART" id="SM00827">
    <property type="entry name" value="PKS_AT"/>
    <property type="match status" value="1"/>
</dbReference>
<keyword evidence="6" id="KW-0443">Lipid metabolism</keyword>
<keyword evidence="3" id="KW-0276">Fatty acid metabolism</keyword>